<evidence type="ECO:0000313" key="2">
    <source>
        <dbReference type="Proteomes" id="UP000276133"/>
    </source>
</evidence>
<dbReference type="EMBL" id="REGN01000174">
    <property type="protein sequence ID" value="RNA43813.1"/>
    <property type="molecule type" value="Genomic_DNA"/>
</dbReference>
<keyword evidence="2" id="KW-1185">Reference proteome</keyword>
<reference evidence="1 2" key="1">
    <citation type="journal article" date="2018" name="Sci. Rep.">
        <title>Genomic signatures of local adaptation to the degree of environmental predictability in rotifers.</title>
        <authorList>
            <person name="Franch-Gras L."/>
            <person name="Hahn C."/>
            <person name="Garcia-Roger E.M."/>
            <person name="Carmona M.J."/>
            <person name="Serra M."/>
            <person name="Gomez A."/>
        </authorList>
    </citation>
    <scope>NUCLEOTIDE SEQUENCE [LARGE SCALE GENOMIC DNA]</scope>
    <source>
        <strain evidence="1">HYR1</strain>
    </source>
</reference>
<organism evidence="1 2">
    <name type="scientific">Brachionus plicatilis</name>
    <name type="common">Marine rotifer</name>
    <name type="synonym">Brachionus muelleri</name>
    <dbReference type="NCBI Taxonomy" id="10195"/>
    <lineage>
        <taxon>Eukaryota</taxon>
        <taxon>Metazoa</taxon>
        <taxon>Spiralia</taxon>
        <taxon>Gnathifera</taxon>
        <taxon>Rotifera</taxon>
        <taxon>Eurotatoria</taxon>
        <taxon>Monogononta</taxon>
        <taxon>Pseudotrocha</taxon>
        <taxon>Ploima</taxon>
        <taxon>Brachionidae</taxon>
        <taxon>Brachionus</taxon>
    </lineage>
</organism>
<protein>
    <submittedName>
        <fullName evidence="1">Uncharacterized protein</fullName>
    </submittedName>
</protein>
<comment type="caution">
    <text evidence="1">The sequence shown here is derived from an EMBL/GenBank/DDBJ whole genome shotgun (WGS) entry which is preliminary data.</text>
</comment>
<evidence type="ECO:0000313" key="1">
    <source>
        <dbReference type="EMBL" id="RNA43813.1"/>
    </source>
</evidence>
<gene>
    <name evidence="1" type="ORF">BpHYR1_020663</name>
</gene>
<proteinExistence type="predicted"/>
<sequence length="135" mass="15595">MTRNLPLQSVMVFFKISLIRRRGINKKNFDSKHFGYPKINFKIMEQVTKIVGCHGVGRMMLEVLTKSSIGFGEMVTLSGYPFLCSYNNDDVVDDSDIESETLHRKRKRSKGKVYNVHNNYQLFDKALEDLNKLGN</sequence>
<name>A0A3M7T6X3_BRAPC</name>
<accession>A0A3M7T6X3</accession>
<dbReference type="AlphaFoldDB" id="A0A3M7T6X3"/>
<dbReference type="Proteomes" id="UP000276133">
    <property type="component" value="Unassembled WGS sequence"/>
</dbReference>